<evidence type="ECO:0000313" key="7">
    <source>
        <dbReference type="EMBL" id="CAF1221930.1"/>
    </source>
</evidence>
<dbReference type="SUPFAM" id="SSF55945">
    <property type="entry name" value="TATA-box binding protein-like"/>
    <property type="match status" value="2"/>
</dbReference>
<evidence type="ECO:0000256" key="2">
    <source>
        <dbReference type="ARBA" id="ARBA00005560"/>
    </source>
</evidence>
<dbReference type="FunFam" id="3.30.310.10:FF:000002">
    <property type="entry name" value="TATA-box-binding protein 2"/>
    <property type="match status" value="1"/>
</dbReference>
<dbReference type="EMBL" id="CAJNOE010000451">
    <property type="protein sequence ID" value="CAF1221930.1"/>
    <property type="molecule type" value="Genomic_DNA"/>
</dbReference>
<dbReference type="HAMAP" id="MF_00408">
    <property type="entry name" value="TATA_bind_prot_arch"/>
    <property type="match status" value="1"/>
</dbReference>
<organism evidence="7 8">
    <name type="scientific">Adineta steineri</name>
    <dbReference type="NCBI Taxonomy" id="433720"/>
    <lineage>
        <taxon>Eukaryota</taxon>
        <taxon>Metazoa</taxon>
        <taxon>Spiralia</taxon>
        <taxon>Gnathifera</taxon>
        <taxon>Rotifera</taxon>
        <taxon>Eurotatoria</taxon>
        <taxon>Bdelloidea</taxon>
        <taxon>Adinetida</taxon>
        <taxon>Adinetidae</taxon>
        <taxon>Adineta</taxon>
    </lineage>
</organism>
<feature type="compositionally biased region" description="Low complexity" evidence="6">
    <location>
        <begin position="16"/>
        <end position="25"/>
    </location>
</feature>
<evidence type="ECO:0000256" key="1">
    <source>
        <dbReference type="ARBA" id="ARBA00004123"/>
    </source>
</evidence>
<sequence length="261" mass="29362">MEFDNPLSNLNKEQESPMSLPPSLFSPSPWANSTVVSSKERTPTLTINDVRSPQQTLYQQPRTPITVAITPMTPRITNVLDIKPSLQNIVATANLGCKLDLKRITSQARNAEYNPKRFAAVIMRIRNPRTTALIFQSGKMVCTRGKSENDASQAARRFARIIQKLGFKVKFSDFKIQNVVGSVDLKFKIRLGVLQVAHTNFCRYEPEVFPGLIYQMKELKVALLIFASGKVVLTGAKTRESIYKAFEQIFPILCQFRHTGA</sequence>
<dbReference type="InterPro" id="IPR000814">
    <property type="entry name" value="TBP"/>
</dbReference>
<feature type="compositionally biased region" description="Polar residues" evidence="6">
    <location>
        <begin position="1"/>
        <end position="11"/>
    </location>
</feature>
<evidence type="ECO:0000256" key="6">
    <source>
        <dbReference type="SAM" id="MobiDB-lite"/>
    </source>
</evidence>
<comment type="similarity">
    <text evidence="2">Belongs to the TBP family.</text>
</comment>
<feature type="region of interest" description="Disordered" evidence="6">
    <location>
        <begin position="1"/>
        <end position="25"/>
    </location>
</feature>
<reference evidence="7" key="1">
    <citation type="submission" date="2021-02" db="EMBL/GenBank/DDBJ databases">
        <authorList>
            <person name="Nowell W R."/>
        </authorList>
    </citation>
    <scope>NUCLEOTIDE SEQUENCE</scope>
</reference>
<comment type="caution">
    <text evidence="7">The sequence shown here is derived from an EMBL/GenBank/DDBJ whole genome shotgun (WGS) entry which is preliminary data.</text>
</comment>
<dbReference type="Gene3D" id="3.30.310.10">
    <property type="entry name" value="TATA-Binding Protein"/>
    <property type="match status" value="2"/>
</dbReference>
<gene>
    <name evidence="7" type="ORF">IZO911_LOCUS29759</name>
</gene>
<keyword evidence="5" id="KW-0539">Nucleus</keyword>
<dbReference type="PANTHER" id="PTHR10126">
    <property type="entry name" value="TATA-BOX BINDING PROTEIN"/>
    <property type="match status" value="1"/>
</dbReference>
<dbReference type="GO" id="GO:0003677">
    <property type="term" value="F:DNA binding"/>
    <property type="evidence" value="ECO:0007669"/>
    <property type="project" value="UniProtKB-KW"/>
</dbReference>
<evidence type="ECO:0008006" key="9">
    <source>
        <dbReference type="Google" id="ProtNLM"/>
    </source>
</evidence>
<dbReference type="PRINTS" id="PR00686">
    <property type="entry name" value="TIFACTORIID"/>
</dbReference>
<dbReference type="CDD" id="cd04516">
    <property type="entry name" value="TBP_eukaryotes"/>
    <property type="match status" value="1"/>
</dbReference>
<dbReference type="InterPro" id="IPR012295">
    <property type="entry name" value="TBP_dom_sf"/>
</dbReference>
<proteinExistence type="inferred from homology"/>
<evidence type="ECO:0000256" key="5">
    <source>
        <dbReference type="ARBA" id="ARBA00023242"/>
    </source>
</evidence>
<evidence type="ECO:0000256" key="3">
    <source>
        <dbReference type="ARBA" id="ARBA00023125"/>
    </source>
</evidence>
<name>A0A814XX53_9BILA</name>
<comment type="subcellular location">
    <subcellularLocation>
        <location evidence="1">Nucleus</location>
    </subcellularLocation>
</comment>
<keyword evidence="3" id="KW-0238">DNA-binding</keyword>
<dbReference type="GO" id="GO:0005634">
    <property type="term" value="C:nucleus"/>
    <property type="evidence" value="ECO:0007669"/>
    <property type="project" value="UniProtKB-SubCell"/>
</dbReference>
<dbReference type="FunFam" id="3.30.310.10:FF:000001">
    <property type="entry name" value="TATA-box-binding protein 2"/>
    <property type="match status" value="1"/>
</dbReference>
<accession>A0A814XX53</accession>
<dbReference type="Pfam" id="PF00352">
    <property type="entry name" value="TBP"/>
    <property type="match status" value="2"/>
</dbReference>
<dbReference type="Proteomes" id="UP000663860">
    <property type="component" value="Unassembled WGS sequence"/>
</dbReference>
<evidence type="ECO:0000313" key="8">
    <source>
        <dbReference type="Proteomes" id="UP000663860"/>
    </source>
</evidence>
<protein>
    <recommendedName>
        <fullName evidence="9">TATA-box-binding protein</fullName>
    </recommendedName>
</protein>
<dbReference type="GO" id="GO:0006352">
    <property type="term" value="P:DNA-templated transcription initiation"/>
    <property type="evidence" value="ECO:0007669"/>
    <property type="project" value="InterPro"/>
</dbReference>
<keyword evidence="4" id="KW-0804">Transcription</keyword>
<dbReference type="AlphaFoldDB" id="A0A814XX53"/>
<dbReference type="InterPro" id="IPR033710">
    <property type="entry name" value="TBP_eukaryotic"/>
</dbReference>
<evidence type="ECO:0000256" key="4">
    <source>
        <dbReference type="ARBA" id="ARBA00023163"/>
    </source>
</evidence>